<reference evidence="3" key="1">
    <citation type="submission" date="2016-10" db="EMBL/GenBank/DDBJ databases">
        <authorList>
            <person name="Benchimol M."/>
            <person name="Almeida L.G."/>
            <person name="Vasconcelos A.T."/>
            <person name="Perreira-Neves A."/>
            <person name="Rosa I.A."/>
            <person name="Tasca T."/>
            <person name="Bogo M.R."/>
            <person name="de Souza W."/>
        </authorList>
    </citation>
    <scope>NUCLEOTIDE SEQUENCE [LARGE SCALE GENOMIC DNA]</scope>
    <source>
        <strain evidence="3">K</strain>
    </source>
</reference>
<evidence type="ECO:0000256" key="1">
    <source>
        <dbReference type="SAM" id="Coils"/>
    </source>
</evidence>
<evidence type="ECO:0000256" key="2">
    <source>
        <dbReference type="SAM" id="MobiDB-lite"/>
    </source>
</evidence>
<evidence type="ECO:0000313" key="3">
    <source>
        <dbReference type="EMBL" id="OHT11863.1"/>
    </source>
</evidence>
<evidence type="ECO:0000313" key="4">
    <source>
        <dbReference type="Proteomes" id="UP000179807"/>
    </source>
</evidence>
<feature type="region of interest" description="Disordered" evidence="2">
    <location>
        <begin position="1"/>
        <end position="65"/>
    </location>
</feature>
<gene>
    <name evidence="3" type="ORF">TRFO_18548</name>
</gene>
<proteinExistence type="predicted"/>
<feature type="compositionally biased region" description="Polar residues" evidence="2">
    <location>
        <begin position="21"/>
        <end position="31"/>
    </location>
</feature>
<name>A0A1J4KKP0_9EUKA</name>
<sequence length="793" mass="92061">MEKPKVRPQTELEPNVPNIKIRNSSGQSTPRKTARSETARRIKVSDVSSPIPSGRGAFPQSTRVSKSSKRASTHIGFTLNEIRTTTDLKHNRFIAEQLAVSKKPFPVLQTLEQMINSIPVDLYDESNCSVKLQIIKKLIDAYNFAWNEVVIQIKELSEEHAIVLAKLKNFYNSLFYDYPKLLESFDEEVSDLRTTIMEKDQCISSLTKQIGESDGSFSAARDFLFGIQRELEEVTARKDFIENELNQQVLLNEDLQSQLTDLRCIIIKQKEAITRLYKIQESADEQTPEQKKEAIESLELEQFIEIERKPRKPSETKVIYKDACTDTSGLYQDDDHFDHQRISLKQIDNMTLIESDELFDIEAIHKNTTLREHAPLRKIIHSFMKSDCKEVDSRIIPDQVAELKKYVWVYPKLISIFLNGFRYEDPEKPFHTFDDIVVGYFNHMYQTSFLSSQMLQSLVNSVQIFEKSDSAVRLFDSFLKVTYDFNQYRFLSCVLEYSINSTEPNITSLIGRESLNPSDTHVIIKRNKAREIYQSIFPVDDVPKWISDSIIDPYIEYWEFLENCIKKFDDHRKHFWAVVKNGLLLSDCSDSSHITFKHIKNFFGIALPSVSHEEVKEIWNELIIRNKATERRGDMLDLEGLTYYLTQKEDLLFEIVQRKTASNFTAKYFEMNGSLLNAVSFIVKRIVYYIPIIEAKVRNKKELFLSTGASIRQCLFMCDVAGSFAHYRMLLHLIDDIHVRNCMNLKLTNNSTDDEVDEFLDHFETREKAVGIIPLTNQKNLSSSMKFASPRNY</sequence>
<keyword evidence="4" id="KW-1185">Reference proteome</keyword>
<comment type="caution">
    <text evidence="3">The sequence shown here is derived from an EMBL/GenBank/DDBJ whole genome shotgun (WGS) entry which is preliminary data.</text>
</comment>
<dbReference type="GeneID" id="94834957"/>
<dbReference type="EMBL" id="MLAK01000577">
    <property type="protein sequence ID" value="OHT11863.1"/>
    <property type="molecule type" value="Genomic_DNA"/>
</dbReference>
<accession>A0A1J4KKP0</accession>
<dbReference type="AlphaFoldDB" id="A0A1J4KKP0"/>
<feature type="coiled-coil region" evidence="1">
    <location>
        <begin position="224"/>
        <end position="258"/>
    </location>
</feature>
<feature type="compositionally biased region" description="Basic and acidic residues" evidence="2">
    <location>
        <begin position="34"/>
        <end position="44"/>
    </location>
</feature>
<dbReference type="RefSeq" id="XP_068364999.1">
    <property type="nucleotide sequence ID" value="XM_068500253.1"/>
</dbReference>
<dbReference type="VEuPathDB" id="TrichDB:TRFO_18548"/>
<keyword evidence="1" id="KW-0175">Coiled coil</keyword>
<organism evidence="3 4">
    <name type="scientific">Tritrichomonas foetus</name>
    <dbReference type="NCBI Taxonomy" id="1144522"/>
    <lineage>
        <taxon>Eukaryota</taxon>
        <taxon>Metamonada</taxon>
        <taxon>Parabasalia</taxon>
        <taxon>Tritrichomonadida</taxon>
        <taxon>Tritrichomonadidae</taxon>
        <taxon>Tritrichomonas</taxon>
    </lineage>
</organism>
<dbReference type="OrthoDB" id="10571682at2759"/>
<protein>
    <submittedName>
        <fullName evidence="3">Uncharacterized protein</fullName>
    </submittedName>
</protein>
<feature type="compositionally biased region" description="Basic and acidic residues" evidence="2">
    <location>
        <begin position="1"/>
        <end position="10"/>
    </location>
</feature>
<dbReference type="Proteomes" id="UP000179807">
    <property type="component" value="Unassembled WGS sequence"/>
</dbReference>